<reference evidence="2" key="1">
    <citation type="journal article" date="2013" name="Lancet">
        <title>First case of E anophelis outbreak in an intensive-care unit.</title>
        <authorList>
            <person name="Teo J."/>
            <person name="Tan S.Y."/>
            <person name="Tay M."/>
            <person name="Ding Y."/>
            <person name="Kjelleberg S."/>
            <person name="Givskov M."/>
            <person name="Lin R.T."/>
            <person name="Yang L."/>
        </authorList>
    </citation>
    <scope>NUCLEOTIDE SEQUENCE [LARGE SCALE GENOMIC DNA]</scope>
    <source>
        <strain evidence="2">NUHP1</strain>
    </source>
</reference>
<accession>A0A077EA09</accession>
<dbReference type="RefSeq" id="WP_024564595.1">
    <property type="nucleotide sequence ID" value="NZ_CP007547.1"/>
</dbReference>
<dbReference type="AlphaFoldDB" id="A0A077EA09"/>
<organism evidence="2 3">
    <name type="scientific">Elizabethkingia anophelis NUHP1</name>
    <dbReference type="NCBI Taxonomy" id="1338011"/>
    <lineage>
        <taxon>Bacteria</taxon>
        <taxon>Pseudomonadati</taxon>
        <taxon>Bacteroidota</taxon>
        <taxon>Flavobacteriia</taxon>
        <taxon>Flavobacteriales</taxon>
        <taxon>Weeksellaceae</taxon>
        <taxon>Elizabethkingia</taxon>
    </lineage>
</organism>
<evidence type="ECO:0000313" key="3">
    <source>
        <dbReference type="Proteomes" id="UP000028933"/>
    </source>
</evidence>
<proteinExistence type="predicted"/>
<dbReference type="Proteomes" id="UP000028933">
    <property type="component" value="Chromosome"/>
</dbReference>
<dbReference type="KEGG" id="eao:BD94_0592"/>
<feature type="compositionally biased region" description="Basic and acidic residues" evidence="1">
    <location>
        <begin position="190"/>
        <end position="203"/>
    </location>
</feature>
<dbReference type="eggNOG" id="ENOG5030EUH">
    <property type="taxonomic scope" value="Bacteria"/>
</dbReference>
<feature type="region of interest" description="Disordered" evidence="1">
    <location>
        <begin position="187"/>
        <end position="239"/>
    </location>
</feature>
<dbReference type="STRING" id="1338011.BD94_0592"/>
<name>A0A077EA09_9FLAO</name>
<feature type="compositionally biased region" description="Basic and acidic residues" evidence="1">
    <location>
        <begin position="215"/>
        <end position="233"/>
    </location>
</feature>
<dbReference type="HOGENOM" id="CLU_1203052_0_0_10"/>
<protein>
    <submittedName>
        <fullName evidence="2">Uncharacterized protein</fullName>
    </submittedName>
</protein>
<dbReference type="EMBL" id="CP007547">
    <property type="protein sequence ID" value="AIL44367.1"/>
    <property type="molecule type" value="Genomic_DNA"/>
</dbReference>
<reference evidence="2" key="2">
    <citation type="journal article" date="2015" name="Genome Biol. Evol.">
        <title>Complete Genome Sequence and Transcriptomic Analysis of the Novel Pathogen Elizabethkingia anophelis in Response to Oxidative Stress.</title>
        <authorList>
            <person name="Li Y."/>
            <person name="Liu Y."/>
            <person name="Chew S.C."/>
            <person name="Tay M."/>
            <person name="Salido M.M."/>
            <person name="Teo J."/>
            <person name="Lauro F.M."/>
            <person name="Givskov M."/>
            <person name="Yang L."/>
        </authorList>
    </citation>
    <scope>NUCLEOTIDE SEQUENCE</scope>
    <source>
        <strain evidence="2">NUHP1</strain>
    </source>
</reference>
<evidence type="ECO:0000256" key="1">
    <source>
        <dbReference type="SAM" id="MobiDB-lite"/>
    </source>
</evidence>
<gene>
    <name evidence="2" type="ORF">BD94_0592</name>
</gene>
<sequence length="239" mass="27912">MTTTLPTDDLKKYGIIDADNSFSKKLSAEDIQNFLQGATIVADNDKSRITFQLTDENSKLKVNVFERDKNISELLLNSKNEVQYTDTFSKYNINDQKTAAQLSWTKAVFIFDDKNKAIIEYDMIKDAHIINQLIAEKNNPEETNRYKNELLKLKEFLQEKIDKYPEIAKEITNDINIVSNEINSVNSISPDEKQMGKDEKRDIQLGVNDPDMFEDANRHRDEQHQEQEEEHYKPRGFRR</sequence>
<evidence type="ECO:0000313" key="2">
    <source>
        <dbReference type="EMBL" id="AIL44367.1"/>
    </source>
</evidence>